<protein>
    <submittedName>
        <fullName evidence="1">Uncharacterized protein</fullName>
    </submittedName>
</protein>
<sequence>MDMLELMEWLAERGVATVFKVDGERMVEGKKAWMVVVSGGPLGEDSFFRVDMSTADACLDALLAHLEGKGLSPWA</sequence>
<keyword evidence="2" id="KW-1185">Reference proteome</keyword>
<evidence type="ECO:0000313" key="1">
    <source>
        <dbReference type="EMBL" id="WTO82900.1"/>
    </source>
</evidence>
<dbReference type="RefSeq" id="WP_406257503.1">
    <property type="nucleotide sequence ID" value="NZ_CP108125.1"/>
</dbReference>
<dbReference type="EMBL" id="CP108125">
    <property type="protein sequence ID" value="WTO82900.1"/>
    <property type="molecule type" value="Genomic_DNA"/>
</dbReference>
<evidence type="ECO:0000313" key="2">
    <source>
        <dbReference type="Proteomes" id="UP001622690"/>
    </source>
</evidence>
<organism evidence="1 2">
    <name type="scientific">Streptomyces nigra</name>
    <dbReference type="NCBI Taxonomy" id="1827580"/>
    <lineage>
        <taxon>Bacteria</taxon>
        <taxon>Bacillati</taxon>
        <taxon>Actinomycetota</taxon>
        <taxon>Actinomycetes</taxon>
        <taxon>Kitasatosporales</taxon>
        <taxon>Streptomycetaceae</taxon>
        <taxon>Streptomyces</taxon>
    </lineage>
</organism>
<proteinExistence type="predicted"/>
<name>A0ABZ1IRE8_9ACTN</name>
<reference evidence="1 2" key="1">
    <citation type="submission" date="2022-10" db="EMBL/GenBank/DDBJ databases">
        <title>The complete genomes of actinobacterial strains from the NBC collection.</title>
        <authorList>
            <person name="Joergensen T.S."/>
            <person name="Alvarez Arevalo M."/>
            <person name="Sterndorff E.B."/>
            <person name="Faurdal D."/>
            <person name="Vuksanovic O."/>
            <person name="Mourched A.-S."/>
            <person name="Charusanti P."/>
            <person name="Shaw S."/>
            <person name="Blin K."/>
            <person name="Weber T."/>
        </authorList>
    </citation>
    <scope>NUCLEOTIDE SEQUENCE [LARGE SCALE GENOMIC DNA]</scope>
    <source>
        <strain evidence="1 2">NBC_00206</strain>
    </source>
</reference>
<dbReference type="Proteomes" id="UP001622690">
    <property type="component" value="Chromosome"/>
</dbReference>
<accession>A0ABZ1IRE8</accession>
<gene>
    <name evidence="1" type="ORF">OHU27_10875</name>
</gene>